<protein>
    <recommendedName>
        <fullName evidence="4">Protein ROT1</fullName>
    </recommendedName>
    <alternativeName>
        <fullName evidence="3">Protein rot1</fullName>
    </alternativeName>
</protein>
<keyword evidence="7" id="KW-0256">Endoplasmic reticulum</keyword>
<accession>A0A8H6T8H4</accession>
<evidence type="ECO:0000256" key="9">
    <source>
        <dbReference type="ARBA" id="ARBA00023136"/>
    </source>
</evidence>
<dbReference type="InterPro" id="IPR029055">
    <property type="entry name" value="Ntn_hydrolases_N"/>
</dbReference>
<dbReference type="GO" id="GO:0051603">
    <property type="term" value="P:proteolysis involved in protein catabolic process"/>
    <property type="evidence" value="ECO:0007669"/>
    <property type="project" value="InterPro"/>
</dbReference>
<comment type="subcellular location">
    <subcellularLocation>
        <location evidence="1">Endoplasmic reticulum membrane</location>
        <topology evidence="1">Single-pass type I membrane protein</topology>
    </subcellularLocation>
</comment>
<comment type="caution">
    <text evidence="11">The sequence shown here is derived from an EMBL/GenBank/DDBJ whole genome shotgun (WGS) entry which is preliminary data.</text>
</comment>
<dbReference type="EMBL" id="JACAZF010000002">
    <property type="protein sequence ID" value="KAF7312161.1"/>
    <property type="molecule type" value="Genomic_DNA"/>
</dbReference>
<dbReference type="GO" id="GO:0006458">
    <property type="term" value="P:'de novo' protein folding"/>
    <property type="evidence" value="ECO:0007669"/>
    <property type="project" value="InterPro"/>
</dbReference>
<keyword evidence="9" id="KW-0472">Membrane</keyword>
<dbReference type="SUPFAM" id="SSF56235">
    <property type="entry name" value="N-terminal nucleophile aminohydrolases (Ntn hydrolases)"/>
    <property type="match status" value="1"/>
</dbReference>
<dbReference type="GeneID" id="59341690"/>
<dbReference type="GO" id="GO:0005839">
    <property type="term" value="C:proteasome core complex"/>
    <property type="evidence" value="ECO:0007669"/>
    <property type="project" value="InterPro"/>
</dbReference>
<dbReference type="Pfam" id="PF10681">
    <property type="entry name" value="Rot1"/>
    <property type="match status" value="1"/>
</dbReference>
<evidence type="ECO:0000256" key="8">
    <source>
        <dbReference type="ARBA" id="ARBA00022989"/>
    </source>
</evidence>
<name>A0A8H6T8H4_9AGAR</name>
<keyword evidence="11" id="KW-0647">Proteasome</keyword>
<dbReference type="PANTHER" id="PTHR28090:SF1">
    <property type="entry name" value="PROTEIN ROT1"/>
    <property type="match status" value="1"/>
</dbReference>
<reference evidence="11" key="1">
    <citation type="submission" date="2020-05" db="EMBL/GenBank/DDBJ databases">
        <title>Mycena genomes resolve the evolution of fungal bioluminescence.</title>
        <authorList>
            <person name="Tsai I.J."/>
        </authorList>
    </citation>
    <scope>NUCLEOTIDE SEQUENCE</scope>
    <source>
        <strain evidence="11">171206Taipei</strain>
    </source>
</reference>
<evidence type="ECO:0000256" key="2">
    <source>
        <dbReference type="ARBA" id="ARBA00007149"/>
    </source>
</evidence>
<keyword evidence="6 10" id="KW-0732">Signal</keyword>
<evidence type="ECO:0000256" key="1">
    <source>
        <dbReference type="ARBA" id="ARBA00004115"/>
    </source>
</evidence>
<dbReference type="Pfam" id="PF00227">
    <property type="entry name" value="Proteasome"/>
    <property type="match status" value="1"/>
</dbReference>
<evidence type="ECO:0000256" key="3">
    <source>
        <dbReference type="ARBA" id="ARBA00016195"/>
    </source>
</evidence>
<organism evidence="11 12">
    <name type="scientific">Mycena indigotica</name>
    <dbReference type="NCBI Taxonomy" id="2126181"/>
    <lineage>
        <taxon>Eukaryota</taxon>
        <taxon>Fungi</taxon>
        <taxon>Dikarya</taxon>
        <taxon>Basidiomycota</taxon>
        <taxon>Agaricomycotina</taxon>
        <taxon>Agaricomycetes</taxon>
        <taxon>Agaricomycetidae</taxon>
        <taxon>Agaricales</taxon>
        <taxon>Marasmiineae</taxon>
        <taxon>Mycenaceae</taxon>
        <taxon>Mycena</taxon>
    </lineage>
</organism>
<keyword evidence="8" id="KW-1133">Transmembrane helix</keyword>
<feature type="chain" id="PRO_5034508963" description="Protein ROT1" evidence="10">
    <location>
        <begin position="19"/>
        <end position="578"/>
    </location>
</feature>
<keyword evidence="5" id="KW-0812">Transmembrane</keyword>
<evidence type="ECO:0000256" key="7">
    <source>
        <dbReference type="ARBA" id="ARBA00022824"/>
    </source>
</evidence>
<dbReference type="PANTHER" id="PTHR28090">
    <property type="entry name" value="PROTEIN ROT1"/>
    <property type="match status" value="1"/>
</dbReference>
<dbReference type="OrthoDB" id="5327821at2759"/>
<dbReference type="Gene3D" id="3.60.20.10">
    <property type="entry name" value="Glutamine Phosphoribosylpyrophosphate, subunit 1, domain 1"/>
    <property type="match status" value="1"/>
</dbReference>
<dbReference type="GO" id="GO:0005789">
    <property type="term" value="C:endoplasmic reticulum membrane"/>
    <property type="evidence" value="ECO:0007669"/>
    <property type="project" value="UniProtKB-SubCell"/>
</dbReference>
<dbReference type="GO" id="GO:0051082">
    <property type="term" value="F:unfolded protein binding"/>
    <property type="evidence" value="ECO:0007669"/>
    <property type="project" value="TreeGrafter"/>
</dbReference>
<evidence type="ECO:0000256" key="4">
    <source>
        <dbReference type="ARBA" id="ARBA00017291"/>
    </source>
</evidence>
<gene>
    <name evidence="11" type="ORF">MIND_00228800</name>
</gene>
<evidence type="ECO:0000313" key="11">
    <source>
        <dbReference type="EMBL" id="KAF7312161.1"/>
    </source>
</evidence>
<dbReference type="AlphaFoldDB" id="A0A8H6T8H4"/>
<evidence type="ECO:0000256" key="10">
    <source>
        <dbReference type="SAM" id="SignalP"/>
    </source>
</evidence>
<dbReference type="InterPro" id="IPR001353">
    <property type="entry name" value="Proteasome_sua/b"/>
</dbReference>
<comment type="similarity">
    <text evidence="2">Belongs to the ROT1 family.</text>
</comment>
<dbReference type="Proteomes" id="UP000636479">
    <property type="component" value="Unassembled WGS sequence"/>
</dbReference>
<keyword evidence="12" id="KW-1185">Reference proteome</keyword>
<feature type="signal peptide" evidence="10">
    <location>
        <begin position="1"/>
        <end position="18"/>
    </location>
</feature>
<dbReference type="RefSeq" id="XP_037224269.1">
    <property type="nucleotide sequence ID" value="XM_037359174.1"/>
</dbReference>
<sequence length="578" mass="64515">MHLSLITLAFAAAAAVSAQDIKYDLAHNATPIIGTWSTGSKHVVPGPVSLRSQPPTHCALSLPRVLPIQLKSHSHILRPLVSVFHCLFLLLDYSATHSITSSDDGWYEVARYRFSSNATEPNCIIGTVVWAHGHYALLNNGSIILTPIGDGYQQVQAPCAATSNFMQNYNYTELFVSWRIFMDTTFGPKLHLFQFNGEPVAPMFRVSPDPNMLPKQKLRNVTATIVTKTKDGLISTETLASRKVKRSGATTIHFPAAGLFVLIYQYPSIPFLVVRVLSCNVTSKRVTVTHLRVLVLCLNNANLILTPTTEGPFSQLRAPTSASSQETPDKLRASISKQDMPQRSFVCASSSLSIPSTSYAFLSRTDKAVLATNGFAADGNMFVKKVHQRLEWYRHAHSKDMPIRAIARLIQTMLYARRFFPYYVYNILGGIEEDGMCLDQVKARLLPDRFYLKVLAPYIPLIQWAHMSVRRVVQRELPNPLYNLSLTIRPIYFKNQNPPPGQAFPAHLPLPTVLQLVIDSFTSATERHIEVGDGLEMYIVLAKDSGLQGLDGFQNVVEMGTTVEGEKMFVLRRNLKRD</sequence>
<evidence type="ECO:0000256" key="5">
    <source>
        <dbReference type="ARBA" id="ARBA00022692"/>
    </source>
</evidence>
<evidence type="ECO:0000256" key="6">
    <source>
        <dbReference type="ARBA" id="ARBA00022729"/>
    </source>
</evidence>
<proteinExistence type="inferred from homology"/>
<dbReference type="InterPro" id="IPR019623">
    <property type="entry name" value="Rot1"/>
</dbReference>
<evidence type="ECO:0000313" key="12">
    <source>
        <dbReference type="Proteomes" id="UP000636479"/>
    </source>
</evidence>